<keyword evidence="1" id="KW-0472">Membrane</keyword>
<dbReference type="AlphaFoldDB" id="A0A8J3JCF0"/>
<feature type="transmembrane region" description="Helical" evidence="1">
    <location>
        <begin position="124"/>
        <end position="150"/>
    </location>
</feature>
<protein>
    <submittedName>
        <fullName evidence="2">Uncharacterized protein</fullName>
    </submittedName>
</protein>
<evidence type="ECO:0000256" key="1">
    <source>
        <dbReference type="SAM" id="Phobius"/>
    </source>
</evidence>
<gene>
    <name evidence="2" type="ORF">Aru02nite_67090</name>
</gene>
<feature type="transmembrane region" description="Helical" evidence="1">
    <location>
        <begin position="45"/>
        <end position="61"/>
    </location>
</feature>
<keyword evidence="1" id="KW-0812">Transmembrane</keyword>
<keyword evidence="1" id="KW-1133">Transmembrane helix</keyword>
<evidence type="ECO:0000313" key="3">
    <source>
        <dbReference type="Proteomes" id="UP000612808"/>
    </source>
</evidence>
<sequence>MDGMTAETYEPVARRNAGRWLLHRWPTALGLLAGGAALAANVGRASLSITVCVAVLCYLGAAALGRKWIAWVGVFAASLVPVAAALTGLPWWVGMAVVAAALVVLGLVLGVPRRPLTAQFLATLAYGGLAVTALLLAPTIGLVLAGAVLVAHGLWDVVHYVRDAVVSRSLAEFCVALDVLLGGGVLVLAAVG</sequence>
<name>A0A8J3JCF0_9ACTN</name>
<feature type="transmembrane region" description="Helical" evidence="1">
    <location>
        <begin position="92"/>
        <end position="112"/>
    </location>
</feature>
<feature type="transmembrane region" description="Helical" evidence="1">
    <location>
        <begin position="68"/>
        <end position="86"/>
    </location>
</feature>
<dbReference type="Proteomes" id="UP000612808">
    <property type="component" value="Unassembled WGS sequence"/>
</dbReference>
<dbReference type="EMBL" id="BOMB01000048">
    <property type="protein sequence ID" value="GID15820.1"/>
    <property type="molecule type" value="Genomic_DNA"/>
</dbReference>
<accession>A0A8J3JCF0</accession>
<organism evidence="2 3">
    <name type="scientific">Actinocatenispora rupis</name>
    <dbReference type="NCBI Taxonomy" id="519421"/>
    <lineage>
        <taxon>Bacteria</taxon>
        <taxon>Bacillati</taxon>
        <taxon>Actinomycetota</taxon>
        <taxon>Actinomycetes</taxon>
        <taxon>Micromonosporales</taxon>
        <taxon>Micromonosporaceae</taxon>
        <taxon>Actinocatenispora</taxon>
    </lineage>
</organism>
<reference evidence="2" key="1">
    <citation type="submission" date="2021-01" db="EMBL/GenBank/DDBJ databases">
        <title>Whole genome shotgun sequence of Actinocatenispora rupis NBRC 107355.</title>
        <authorList>
            <person name="Komaki H."/>
            <person name="Tamura T."/>
        </authorList>
    </citation>
    <scope>NUCLEOTIDE SEQUENCE</scope>
    <source>
        <strain evidence="2">NBRC 107355</strain>
    </source>
</reference>
<feature type="transmembrane region" description="Helical" evidence="1">
    <location>
        <begin position="21"/>
        <end position="39"/>
    </location>
</feature>
<proteinExistence type="predicted"/>
<keyword evidence="3" id="KW-1185">Reference proteome</keyword>
<feature type="transmembrane region" description="Helical" evidence="1">
    <location>
        <begin position="170"/>
        <end position="191"/>
    </location>
</feature>
<evidence type="ECO:0000313" key="2">
    <source>
        <dbReference type="EMBL" id="GID15820.1"/>
    </source>
</evidence>
<comment type="caution">
    <text evidence="2">The sequence shown here is derived from an EMBL/GenBank/DDBJ whole genome shotgun (WGS) entry which is preliminary data.</text>
</comment>